<organism evidence="1 2">
    <name type="scientific">Neobacillus pocheonensis</name>
    <dbReference type="NCBI Taxonomy" id="363869"/>
    <lineage>
        <taxon>Bacteria</taxon>
        <taxon>Bacillati</taxon>
        <taxon>Bacillota</taxon>
        <taxon>Bacilli</taxon>
        <taxon>Bacillales</taxon>
        <taxon>Bacillaceae</taxon>
        <taxon>Neobacillus</taxon>
    </lineage>
</organism>
<protein>
    <recommendedName>
        <fullName evidence="3">Fur-regulated basic protein FbpA</fullName>
    </recommendedName>
</protein>
<dbReference type="EMBL" id="JAMQCR010000002">
    <property type="protein sequence ID" value="MCM2535166.1"/>
    <property type="molecule type" value="Genomic_DNA"/>
</dbReference>
<evidence type="ECO:0000313" key="2">
    <source>
        <dbReference type="Proteomes" id="UP001523262"/>
    </source>
</evidence>
<dbReference type="Proteomes" id="UP001523262">
    <property type="component" value="Unassembled WGS sequence"/>
</dbReference>
<accession>A0ABT0WFT5</accession>
<name>A0ABT0WFT5_9BACI</name>
<reference evidence="1 2" key="1">
    <citation type="submission" date="2022-06" db="EMBL/GenBank/DDBJ databases">
        <authorList>
            <person name="Jeon C.O."/>
        </authorList>
    </citation>
    <scope>NUCLEOTIDE SEQUENCE [LARGE SCALE GENOMIC DNA]</scope>
    <source>
        <strain evidence="1 2">KCTC 13943</strain>
    </source>
</reference>
<comment type="caution">
    <text evidence="1">The sequence shown here is derived from an EMBL/GenBank/DDBJ whole genome shotgun (WGS) entry which is preliminary data.</text>
</comment>
<evidence type="ECO:0008006" key="3">
    <source>
        <dbReference type="Google" id="ProtNLM"/>
    </source>
</evidence>
<gene>
    <name evidence="1" type="ORF">NDK43_25990</name>
</gene>
<sequence length="54" mass="6535">MSKTQKFSRDKEIIIKDLHMLLNFRNEIGERLSVGTIQNRTAEKRRDPLYRYSH</sequence>
<proteinExistence type="predicted"/>
<evidence type="ECO:0000313" key="1">
    <source>
        <dbReference type="EMBL" id="MCM2535166.1"/>
    </source>
</evidence>
<keyword evidence="2" id="KW-1185">Reference proteome</keyword>